<proteinExistence type="predicted"/>
<accession>A0ACC2DFN9</accession>
<name>A0ACC2DFN9_DIPCM</name>
<protein>
    <submittedName>
        <fullName evidence="1">Uncharacterized protein</fullName>
    </submittedName>
</protein>
<organism evidence="1 2">
    <name type="scientific">Diphasiastrum complanatum</name>
    <name type="common">Issler's clubmoss</name>
    <name type="synonym">Lycopodium complanatum</name>
    <dbReference type="NCBI Taxonomy" id="34168"/>
    <lineage>
        <taxon>Eukaryota</taxon>
        <taxon>Viridiplantae</taxon>
        <taxon>Streptophyta</taxon>
        <taxon>Embryophyta</taxon>
        <taxon>Tracheophyta</taxon>
        <taxon>Lycopodiopsida</taxon>
        <taxon>Lycopodiales</taxon>
        <taxon>Lycopodiaceae</taxon>
        <taxon>Lycopodioideae</taxon>
        <taxon>Diphasiastrum</taxon>
    </lineage>
</organism>
<sequence length="445" mass="48279">MVRSRKQQKKSSEFVEDVDDDTISTCSTSLSSELTVAPKMEQQHDEEALLEGLIDSLYEKRANTREAALQGLIRAFTGGVIAEFAELKYETLSHLYACSVRRGSASEAALAARALGLLALTLGAGDAAEHVFGEASSHLVKVAKFASESAVRIAAVDSLAILCFVGSGENESTNGVMDVFWQIAKHAGNTRADQTLGIQRPSSAVKAAAIYSWAVLLSTLPSSMLTQSVQMSLPTLSSLLEAADLDVQKAAGEAIALIFETGSSNEQSIAYVTLDSESFSRPSPSLTVKSRKANEAHVFEQMKALSVEAGGKGCAKKEKSAQRSSFRELFASIQGGGCAETCIKLRHGDILRVDTWEKTLQLHALRKVLAEGFQIHMQENNLLHDIFNFIPRQGKHHSRSAKEKRLYCSPNSVSNKTRTQVRNLKRSIAHAGNVGQFGFHETYAE</sequence>
<evidence type="ECO:0000313" key="2">
    <source>
        <dbReference type="Proteomes" id="UP001162992"/>
    </source>
</evidence>
<keyword evidence="2" id="KW-1185">Reference proteome</keyword>
<reference evidence="2" key="1">
    <citation type="journal article" date="2024" name="Proc. Natl. Acad. Sci. U.S.A.">
        <title>Extraordinary preservation of gene collinearity over three hundred million years revealed in homosporous lycophytes.</title>
        <authorList>
            <person name="Li C."/>
            <person name="Wickell D."/>
            <person name="Kuo L.Y."/>
            <person name="Chen X."/>
            <person name="Nie B."/>
            <person name="Liao X."/>
            <person name="Peng D."/>
            <person name="Ji J."/>
            <person name="Jenkins J."/>
            <person name="Williams M."/>
            <person name="Shu S."/>
            <person name="Plott C."/>
            <person name="Barry K."/>
            <person name="Rajasekar S."/>
            <person name="Grimwood J."/>
            <person name="Han X."/>
            <person name="Sun S."/>
            <person name="Hou Z."/>
            <person name="He W."/>
            <person name="Dai G."/>
            <person name="Sun C."/>
            <person name="Schmutz J."/>
            <person name="Leebens-Mack J.H."/>
            <person name="Li F.W."/>
            <person name="Wang L."/>
        </authorList>
    </citation>
    <scope>NUCLEOTIDE SEQUENCE [LARGE SCALE GENOMIC DNA]</scope>
    <source>
        <strain evidence="2">cv. PW_Plant_1</strain>
    </source>
</reference>
<evidence type="ECO:0000313" key="1">
    <source>
        <dbReference type="EMBL" id="KAJ7553077.1"/>
    </source>
</evidence>
<comment type="caution">
    <text evidence="1">The sequence shown here is derived from an EMBL/GenBank/DDBJ whole genome shotgun (WGS) entry which is preliminary data.</text>
</comment>
<dbReference type="Proteomes" id="UP001162992">
    <property type="component" value="Chromosome 6"/>
</dbReference>
<dbReference type="EMBL" id="CM055097">
    <property type="protein sequence ID" value="KAJ7553077.1"/>
    <property type="molecule type" value="Genomic_DNA"/>
</dbReference>
<gene>
    <name evidence="1" type="ORF">O6H91_06G084000</name>
</gene>